<proteinExistence type="predicted"/>
<reference evidence="2 3" key="1">
    <citation type="submission" date="2019-12" db="EMBL/GenBank/DDBJ databases">
        <title>Salinicoccus cyprini sp. nov., isolated from gastro-intestinal tract of mirror carp, Cyprinus carpio var. specularis, collected from Gobind Sagar Reservoir, Himachal Pradesh, India.</title>
        <authorList>
            <person name="Talwar C."/>
            <person name="Singh A.K."/>
            <person name="Lal R."/>
            <person name="Negi R.K."/>
        </authorList>
    </citation>
    <scope>NUCLEOTIDE SEQUENCE [LARGE SCALE GENOMIC DNA]</scope>
    <source>
        <strain evidence="2 3">J-82</strain>
    </source>
</reference>
<gene>
    <name evidence="2" type="ORF">GQ671_00565</name>
</gene>
<dbReference type="Proteomes" id="UP000436284">
    <property type="component" value="Unassembled WGS sequence"/>
</dbReference>
<dbReference type="Pfam" id="PF02620">
    <property type="entry name" value="YceD"/>
    <property type="match status" value="1"/>
</dbReference>
<keyword evidence="3" id="KW-1185">Reference proteome</keyword>
<sequence>MRWSLTQLNKFNQKSIAVNEKVQFGELTDRKDVTGTGETSVEGEIHIRNREILVDLTIDTVVNMLDSRTSEDIEVPLHIESQEVFVEEPGETDELAENVHPVTHTLDLEPIVRELIVVNIPFVITKSDETLTGGSNWSVVKEEELTEDAEKVDPRMAKLKSLLDDSENKEE</sequence>
<dbReference type="EMBL" id="WUUK01000001">
    <property type="protein sequence ID" value="MXQ49789.1"/>
    <property type="molecule type" value="Genomic_DNA"/>
</dbReference>
<comment type="caution">
    <text evidence="2">The sequence shown here is derived from an EMBL/GenBank/DDBJ whole genome shotgun (WGS) entry which is preliminary data.</text>
</comment>
<feature type="region of interest" description="Disordered" evidence="1">
    <location>
        <begin position="143"/>
        <end position="171"/>
    </location>
</feature>
<dbReference type="OrthoDB" id="9790372at2"/>
<dbReference type="InterPro" id="IPR003772">
    <property type="entry name" value="YceD"/>
</dbReference>
<protein>
    <recommendedName>
        <fullName evidence="4">DUF177 domain-containing protein</fullName>
    </recommendedName>
</protein>
<accession>A0A6N8U2B3</accession>
<dbReference type="RefSeq" id="WP_160651093.1">
    <property type="nucleotide sequence ID" value="NZ_JBHRWU010000001.1"/>
</dbReference>
<evidence type="ECO:0000313" key="3">
    <source>
        <dbReference type="Proteomes" id="UP000436284"/>
    </source>
</evidence>
<feature type="compositionally biased region" description="Basic and acidic residues" evidence="1">
    <location>
        <begin position="143"/>
        <end position="156"/>
    </location>
</feature>
<evidence type="ECO:0000256" key="1">
    <source>
        <dbReference type="SAM" id="MobiDB-lite"/>
    </source>
</evidence>
<name>A0A6N8U2B3_9STAP</name>
<dbReference type="AlphaFoldDB" id="A0A6N8U2B3"/>
<evidence type="ECO:0008006" key="4">
    <source>
        <dbReference type="Google" id="ProtNLM"/>
    </source>
</evidence>
<organism evidence="2 3">
    <name type="scientific">Salinicoccus hispanicus</name>
    <dbReference type="NCBI Taxonomy" id="157225"/>
    <lineage>
        <taxon>Bacteria</taxon>
        <taxon>Bacillati</taxon>
        <taxon>Bacillota</taxon>
        <taxon>Bacilli</taxon>
        <taxon>Bacillales</taxon>
        <taxon>Staphylococcaceae</taxon>
        <taxon>Salinicoccus</taxon>
    </lineage>
</organism>
<evidence type="ECO:0000313" key="2">
    <source>
        <dbReference type="EMBL" id="MXQ49789.1"/>
    </source>
</evidence>